<dbReference type="PRINTS" id="PR00862">
    <property type="entry name" value="PROLIGOPTASE"/>
</dbReference>
<evidence type="ECO:0000256" key="5">
    <source>
        <dbReference type="SAM" id="MobiDB-lite"/>
    </source>
</evidence>
<dbReference type="Pfam" id="PF00326">
    <property type="entry name" value="Peptidase_S9"/>
    <property type="match status" value="1"/>
</dbReference>
<gene>
    <name evidence="9" type="ORF">AKSOIL_0128</name>
</gene>
<feature type="signal peptide" evidence="6">
    <location>
        <begin position="1"/>
        <end position="17"/>
    </location>
</feature>
<protein>
    <submittedName>
        <fullName evidence="9">Protease II</fullName>
    </submittedName>
</protein>
<reference evidence="9" key="1">
    <citation type="journal article" date="2009" name="ISME J.">
        <title>Functional metagenomics reveals diverse beta-lactamases in a remote Alaskan soil.</title>
        <authorList>
            <person name="Allen H.K."/>
            <person name="Moe L.A."/>
            <person name="Rodbumrer J."/>
            <person name="Gaarder A."/>
            <person name="Handelsman J."/>
        </authorList>
    </citation>
    <scope>NUCLEOTIDE SEQUENCE</scope>
</reference>
<keyword evidence="4" id="KW-0720">Serine protease</keyword>
<dbReference type="InterPro" id="IPR029058">
    <property type="entry name" value="AB_hydrolase_fold"/>
</dbReference>
<dbReference type="SUPFAM" id="SSF50993">
    <property type="entry name" value="Peptidase/esterase 'gauge' domain"/>
    <property type="match status" value="1"/>
</dbReference>
<feature type="region of interest" description="Disordered" evidence="5">
    <location>
        <begin position="26"/>
        <end position="74"/>
    </location>
</feature>
<dbReference type="InterPro" id="IPR051543">
    <property type="entry name" value="Serine_Peptidase_S9A"/>
</dbReference>
<dbReference type="PROSITE" id="PS51257">
    <property type="entry name" value="PROKAR_LIPOPROTEIN"/>
    <property type="match status" value="1"/>
</dbReference>
<dbReference type="EMBL" id="EU408349">
    <property type="protein sequence ID" value="ACN58773.1"/>
    <property type="molecule type" value="Genomic_DNA"/>
</dbReference>
<comment type="similarity">
    <text evidence="1">Belongs to the peptidase S9A family.</text>
</comment>
<evidence type="ECO:0000256" key="4">
    <source>
        <dbReference type="ARBA" id="ARBA00022825"/>
    </source>
</evidence>
<keyword evidence="3" id="KW-0378">Hydrolase</keyword>
<evidence type="ECO:0000259" key="8">
    <source>
        <dbReference type="Pfam" id="PF02897"/>
    </source>
</evidence>
<dbReference type="GO" id="GO:0004252">
    <property type="term" value="F:serine-type endopeptidase activity"/>
    <property type="evidence" value="ECO:0007669"/>
    <property type="project" value="InterPro"/>
</dbReference>
<sequence>MRIAGTLCALAGLALLAACEPATKSAGESTLSANPQTSPESSPNPGPEMQPPMAARRPHKVESPNGARDDEYYWLRDDTRSNKDVLAYLQAENAYADAQLAHTKPLQAKLYKEMIGRIKLDDASVPFIERGYWYYVRYDTGSEYPIYARKRGELSAPEQIMLDVNRMAQGHEFFQVGDWVVSHDNRLIAWAEDVVGRRQFRLRVKNLETGEVLTDIVENIEPNLVWAADDRTLLYVAKDPVTLLGDKVKKHVLGSEAARDALVYAEKDDAFYMGVGETKDEGYLTIKVSSTVSTEIQVARSDDPSLMFRVLIPRERNHEYDAEHLGNSWIIRTNWKAKNFRVVAAAQDSPADREAWRDLIAHRDDAFIDACDVFRDFVAVEEHSNGLANVRIQPLSGGAGPHAATGKSYVVDSDEPAYSTALGTNVEIDARKVRYVYTSLTTPRSTYDLDTRTGKRELLKQDEVRGGFDHANYVTEHVWANARDGARVPVSIVRRRSVAKDGTAPLLQYGYGSYGIPSDPEFSHSIISLLDRGFVYAIAHIRGGQEMGRAWYENGRLLKKMNTFDDFVDVTRFLVKERYAAHDKVFALGGSAGGLLMGAVMNAAPQDYRGIVALVPFVDVVTTMLDETIPLTTNEFDEWGNPKEKPYYDYMLTYSPYDNVKAQAYPALFVRTGLWDSQVQYYEPSKWVARLRRMKTDSNTLLYRVNMEAGHGGKSGRFQRYHEIAEYYAFLIDQAGR</sequence>
<dbReference type="MEROPS" id="S09.010"/>
<proteinExistence type="inferred from homology"/>
<dbReference type="Gene3D" id="3.40.50.1820">
    <property type="entry name" value="alpha/beta hydrolase"/>
    <property type="match status" value="1"/>
</dbReference>
<dbReference type="FunFam" id="3.40.50.1820:FF:000005">
    <property type="entry name" value="Prolyl endopeptidase"/>
    <property type="match status" value="1"/>
</dbReference>
<dbReference type="InterPro" id="IPR002470">
    <property type="entry name" value="Peptidase_S9A"/>
</dbReference>
<dbReference type="GO" id="GO:0006508">
    <property type="term" value="P:proteolysis"/>
    <property type="evidence" value="ECO:0007669"/>
    <property type="project" value="UniProtKB-KW"/>
</dbReference>
<feature type="domain" description="Peptidase S9A N-terminal" evidence="8">
    <location>
        <begin position="52"/>
        <end position="461"/>
    </location>
</feature>
<dbReference type="PANTHER" id="PTHR11757">
    <property type="entry name" value="PROTEASE FAMILY S9A OLIGOPEPTIDASE"/>
    <property type="match status" value="1"/>
</dbReference>
<evidence type="ECO:0000313" key="9">
    <source>
        <dbReference type="EMBL" id="ACN58773.1"/>
    </source>
</evidence>
<evidence type="ECO:0000256" key="2">
    <source>
        <dbReference type="ARBA" id="ARBA00022670"/>
    </source>
</evidence>
<evidence type="ECO:0000256" key="3">
    <source>
        <dbReference type="ARBA" id="ARBA00022801"/>
    </source>
</evidence>
<evidence type="ECO:0000259" key="7">
    <source>
        <dbReference type="Pfam" id="PF00326"/>
    </source>
</evidence>
<keyword evidence="2 9" id="KW-0645">Protease</keyword>
<accession>C0IN87</accession>
<dbReference type="AlphaFoldDB" id="C0IN87"/>
<dbReference type="InterPro" id="IPR001375">
    <property type="entry name" value="Peptidase_S9_cat"/>
</dbReference>
<dbReference type="Gene3D" id="2.130.10.120">
    <property type="entry name" value="Prolyl oligopeptidase, N-terminal domain"/>
    <property type="match status" value="1"/>
</dbReference>
<keyword evidence="6" id="KW-0732">Signal</keyword>
<feature type="compositionally biased region" description="Polar residues" evidence="5">
    <location>
        <begin position="26"/>
        <end position="41"/>
    </location>
</feature>
<evidence type="ECO:0000256" key="1">
    <source>
        <dbReference type="ARBA" id="ARBA00005228"/>
    </source>
</evidence>
<feature type="chain" id="PRO_5002897576" evidence="6">
    <location>
        <begin position="18"/>
        <end position="737"/>
    </location>
</feature>
<dbReference type="PANTHER" id="PTHR11757:SF19">
    <property type="entry name" value="PROLYL ENDOPEPTIDASE-LIKE"/>
    <property type="match status" value="1"/>
</dbReference>
<name>C0IN87_9BACT</name>
<feature type="domain" description="Peptidase S9 prolyl oligopeptidase catalytic" evidence="7">
    <location>
        <begin position="521"/>
        <end position="735"/>
    </location>
</feature>
<evidence type="ECO:0000256" key="6">
    <source>
        <dbReference type="SAM" id="SignalP"/>
    </source>
</evidence>
<dbReference type="InterPro" id="IPR023302">
    <property type="entry name" value="Pept_S9A_N"/>
</dbReference>
<dbReference type="SUPFAM" id="SSF53474">
    <property type="entry name" value="alpha/beta-Hydrolases"/>
    <property type="match status" value="1"/>
</dbReference>
<dbReference type="Pfam" id="PF02897">
    <property type="entry name" value="Peptidase_S9_N"/>
    <property type="match status" value="1"/>
</dbReference>
<organism evidence="9">
    <name type="scientific">uncultured bacterium BLR8</name>
    <dbReference type="NCBI Taxonomy" id="506524"/>
    <lineage>
        <taxon>Bacteria</taxon>
        <taxon>environmental samples</taxon>
    </lineage>
</organism>